<dbReference type="PANTHER" id="PTHR48100">
    <property type="entry name" value="BROAD-SPECIFICITY PHOSPHATASE YOR283W-RELATED"/>
    <property type="match status" value="1"/>
</dbReference>
<dbReference type="InterPro" id="IPR029033">
    <property type="entry name" value="His_PPase_superfam"/>
</dbReference>
<dbReference type="Proteomes" id="UP000800040">
    <property type="component" value="Unassembled WGS sequence"/>
</dbReference>
<organism evidence="3 4">
    <name type="scientific">Decorospora gaudefroyi</name>
    <dbReference type="NCBI Taxonomy" id="184978"/>
    <lineage>
        <taxon>Eukaryota</taxon>
        <taxon>Fungi</taxon>
        <taxon>Dikarya</taxon>
        <taxon>Ascomycota</taxon>
        <taxon>Pezizomycotina</taxon>
        <taxon>Dothideomycetes</taxon>
        <taxon>Pleosporomycetidae</taxon>
        <taxon>Pleosporales</taxon>
        <taxon>Pleosporineae</taxon>
        <taxon>Pleosporaceae</taxon>
        <taxon>Decorospora</taxon>
    </lineage>
</organism>
<evidence type="ECO:0000313" key="4">
    <source>
        <dbReference type="Proteomes" id="UP000800040"/>
    </source>
</evidence>
<evidence type="ECO:0000256" key="2">
    <source>
        <dbReference type="ARBA" id="ARBA00023235"/>
    </source>
</evidence>
<dbReference type="GO" id="GO:0005737">
    <property type="term" value="C:cytoplasm"/>
    <property type="evidence" value="ECO:0007669"/>
    <property type="project" value="TreeGrafter"/>
</dbReference>
<dbReference type="InterPro" id="IPR050275">
    <property type="entry name" value="PGM_Phosphatase"/>
</dbReference>
<reference evidence="3" key="1">
    <citation type="submission" date="2020-01" db="EMBL/GenBank/DDBJ databases">
        <authorList>
            <consortium name="DOE Joint Genome Institute"/>
            <person name="Haridas S."/>
            <person name="Albert R."/>
            <person name="Binder M."/>
            <person name="Bloem J."/>
            <person name="Labutti K."/>
            <person name="Salamov A."/>
            <person name="Andreopoulos B."/>
            <person name="Baker S.E."/>
            <person name="Barry K."/>
            <person name="Bills G."/>
            <person name="Bluhm B.H."/>
            <person name="Cannon C."/>
            <person name="Castanera R."/>
            <person name="Culley D.E."/>
            <person name="Daum C."/>
            <person name="Ezra D."/>
            <person name="Gonzalez J.B."/>
            <person name="Henrissat B."/>
            <person name="Kuo A."/>
            <person name="Liang C."/>
            <person name="Lipzen A."/>
            <person name="Lutzoni F."/>
            <person name="Magnuson J."/>
            <person name="Mondo S."/>
            <person name="Nolan M."/>
            <person name="Ohm R."/>
            <person name="Pangilinan J."/>
            <person name="Park H.-J."/>
            <person name="Ramirez L."/>
            <person name="Alfaro M."/>
            <person name="Sun H."/>
            <person name="Tritt A."/>
            <person name="Yoshinaga Y."/>
            <person name="Zwiers L.-H."/>
            <person name="Turgeon B.G."/>
            <person name="Goodwin S.B."/>
            <person name="Spatafora J.W."/>
            <person name="Crous P.W."/>
            <person name="Grigoriev I.V."/>
        </authorList>
    </citation>
    <scope>NUCLEOTIDE SEQUENCE</scope>
    <source>
        <strain evidence="3">P77</strain>
    </source>
</reference>
<dbReference type="AlphaFoldDB" id="A0A6A5KKJ4"/>
<name>A0A6A5KKJ4_9PLEO</name>
<keyword evidence="2" id="KW-0413">Isomerase</keyword>
<proteinExistence type="predicted"/>
<dbReference type="InterPro" id="IPR001345">
    <property type="entry name" value="PG/BPGM_mutase_AS"/>
</dbReference>
<dbReference type="Pfam" id="PF00300">
    <property type="entry name" value="His_Phos_1"/>
    <property type="match status" value="1"/>
</dbReference>
<protein>
    <submittedName>
        <fullName evidence="3">Phosphoglycerate mutase-like protein</fullName>
    </submittedName>
</protein>
<dbReference type="EMBL" id="ML975309">
    <property type="protein sequence ID" value="KAF1833983.1"/>
    <property type="molecule type" value="Genomic_DNA"/>
</dbReference>
<dbReference type="PANTHER" id="PTHR48100:SF1">
    <property type="entry name" value="HISTIDINE PHOSPHATASE FAMILY PROTEIN-RELATED"/>
    <property type="match status" value="1"/>
</dbReference>
<keyword evidence="4" id="KW-1185">Reference proteome</keyword>
<dbReference type="InterPro" id="IPR013078">
    <property type="entry name" value="His_Pase_superF_clade-1"/>
</dbReference>
<gene>
    <name evidence="3" type="ORF">BDW02DRAFT_569512</name>
</gene>
<dbReference type="PROSITE" id="PS00175">
    <property type="entry name" value="PG_MUTASE"/>
    <property type="match status" value="1"/>
</dbReference>
<dbReference type="SUPFAM" id="SSF53254">
    <property type="entry name" value="Phosphoglycerate mutase-like"/>
    <property type="match status" value="1"/>
</dbReference>
<dbReference type="GO" id="GO:0016791">
    <property type="term" value="F:phosphatase activity"/>
    <property type="evidence" value="ECO:0007669"/>
    <property type="project" value="TreeGrafter"/>
</dbReference>
<accession>A0A6A5KKJ4</accession>
<evidence type="ECO:0000256" key="1">
    <source>
        <dbReference type="ARBA" id="ARBA00023152"/>
    </source>
</evidence>
<evidence type="ECO:0000313" key="3">
    <source>
        <dbReference type="EMBL" id="KAF1833983.1"/>
    </source>
</evidence>
<dbReference type="Gene3D" id="3.40.50.1240">
    <property type="entry name" value="Phosphoglycerate mutase-like"/>
    <property type="match status" value="1"/>
</dbReference>
<dbReference type="SMART" id="SM00855">
    <property type="entry name" value="PGAM"/>
    <property type="match status" value="1"/>
</dbReference>
<sequence>MAPLVQIIRHGEALHNVQQGYASRDPPLTKAGVYTTKRINLAVQPDLILISPMTRTIQTAINMFPFLADDSPFEIPAQIWPNLREANDSICNKGLSRAELQSKFPQFDFSDCHEVWDYAEHTLENATARAEEVRRRLKDLSVTYDNIAVITHRGFKAFMVKGKRFGLAESRVYRFATEDEARNESVRRGLNSDTLEEQDFGPTVLMLDESQRRVPLDASRVGT</sequence>
<keyword evidence="1" id="KW-0324">Glycolysis</keyword>
<dbReference type="OrthoDB" id="496981at2759"/>
<dbReference type="CDD" id="cd07067">
    <property type="entry name" value="HP_PGM_like"/>
    <property type="match status" value="1"/>
</dbReference>